<proteinExistence type="predicted"/>
<protein>
    <submittedName>
        <fullName evidence="1">DUF2642 domain-containing protein</fullName>
    </submittedName>
</protein>
<accession>A0A6G3ZV10</accession>
<comment type="caution">
    <text evidence="1">The sequence shown here is derived from an EMBL/GenBank/DDBJ whole genome shotgun (WGS) entry which is preliminary data.</text>
</comment>
<sequence length="236" mass="26943">MENLRMFIGKQVELMISGIKLPLKGVLIEVGSDLLIIHNGLHFFYIPSNHLHYLKLDTSPAALSVTQTEPPVELQTASISYRKMLMNAKGMFVEIYITGNQTVHGYLTHIMNDYFAFHSPVFHTIFISMQHVKYLVPYHPDTTPYSLKPEYFLVQPSQVTLSRTFEQQLKKLEGMFVVLDLGENPIKIGLLQASNYPVLELHTANGRAILHTEHVKTIHLPSVRREDPHTGRVDKK</sequence>
<dbReference type="RefSeq" id="WP_163942154.1">
    <property type="nucleotide sequence ID" value="NZ_JAAIKC010000001.1"/>
</dbReference>
<dbReference type="EMBL" id="JAAIKC010000001">
    <property type="protein sequence ID" value="NEW05429.1"/>
    <property type="molecule type" value="Genomic_DNA"/>
</dbReference>
<organism evidence="1">
    <name type="scientific">Paenibacillus sp. SYP-B3998</name>
    <dbReference type="NCBI Taxonomy" id="2678564"/>
    <lineage>
        <taxon>Bacteria</taxon>
        <taxon>Bacillati</taxon>
        <taxon>Bacillota</taxon>
        <taxon>Bacilli</taxon>
        <taxon>Bacillales</taxon>
        <taxon>Paenibacillaceae</taxon>
        <taxon>Paenibacillus</taxon>
    </lineage>
</organism>
<gene>
    <name evidence="1" type="ORF">GK047_05280</name>
</gene>
<dbReference type="AlphaFoldDB" id="A0A6G3ZV10"/>
<evidence type="ECO:0000313" key="1">
    <source>
        <dbReference type="EMBL" id="NEW05429.1"/>
    </source>
</evidence>
<reference evidence="1" key="1">
    <citation type="submission" date="2020-02" db="EMBL/GenBank/DDBJ databases">
        <authorList>
            <person name="Shen X.-R."/>
            <person name="Zhang Y.-X."/>
        </authorList>
    </citation>
    <scope>NUCLEOTIDE SEQUENCE</scope>
    <source>
        <strain evidence="1">SYP-B3998</strain>
    </source>
</reference>
<name>A0A6G3ZV10_9BACL</name>